<dbReference type="InterPro" id="IPR017871">
    <property type="entry name" value="ABC_transporter-like_CS"/>
</dbReference>
<evidence type="ECO:0000256" key="1">
    <source>
        <dbReference type="PROSITE-ProRule" id="PRU01213"/>
    </source>
</evidence>
<dbReference type="PANTHER" id="PTHR42781:SF4">
    <property type="entry name" value="SPERMIDINE_PUTRESCINE IMPORT ATP-BINDING PROTEIN POTA"/>
    <property type="match status" value="1"/>
</dbReference>
<dbReference type="InterPro" id="IPR003593">
    <property type="entry name" value="AAA+_ATPase"/>
</dbReference>
<accession>A0A652YU60</accession>
<reference evidence="2" key="1">
    <citation type="submission" date="2019-07" db="EMBL/GenBank/DDBJ databases">
        <title>Genomic Encyclopedia of Type Strains, Phase IV (KMG-IV): sequencing the most valuable type-strain genomes for metagenomic binning, comparative biology and taxonomic classification.</title>
        <authorList>
            <person name="Goeker M."/>
        </authorList>
    </citation>
    <scope>NUCLEOTIDE SEQUENCE</scope>
    <source>
        <strain evidence="2">DSM 44596</strain>
    </source>
</reference>
<evidence type="ECO:0000313" key="2">
    <source>
        <dbReference type="EMBL" id="TYQ06454.1"/>
    </source>
</evidence>
<dbReference type="InterPro" id="IPR004606">
    <property type="entry name" value="Mop_domain"/>
</dbReference>
<organism evidence="2">
    <name type="scientific">Nocardia globerula</name>
    <dbReference type="NCBI Taxonomy" id="1818"/>
    <lineage>
        <taxon>Bacteria</taxon>
        <taxon>Bacillati</taxon>
        <taxon>Actinomycetota</taxon>
        <taxon>Actinomycetes</taxon>
        <taxon>Mycobacteriales</taxon>
        <taxon>Nocardiaceae</taxon>
        <taxon>Nocardia</taxon>
    </lineage>
</organism>
<keyword evidence="1" id="KW-0500">Molybdenum</keyword>
<dbReference type="GO" id="GO:0015689">
    <property type="term" value="P:molybdate ion transport"/>
    <property type="evidence" value="ECO:0007669"/>
    <property type="project" value="InterPro"/>
</dbReference>
<dbReference type="PROSITE" id="PS50893">
    <property type="entry name" value="ABC_TRANSPORTER_2"/>
    <property type="match status" value="1"/>
</dbReference>
<gene>
    <name evidence="2" type="ORF">FNL38_102590</name>
</gene>
<dbReference type="SUPFAM" id="SSF52540">
    <property type="entry name" value="P-loop containing nucleoside triphosphate hydrolases"/>
    <property type="match status" value="1"/>
</dbReference>
<dbReference type="InterPro" id="IPR005116">
    <property type="entry name" value="Transp-assoc_OB_typ1"/>
</dbReference>
<dbReference type="PROSITE" id="PS51866">
    <property type="entry name" value="MOP"/>
    <property type="match status" value="1"/>
</dbReference>
<dbReference type="InterPro" id="IPR008995">
    <property type="entry name" value="Mo/tungstate-bd_C_term_dom"/>
</dbReference>
<comment type="caution">
    <text evidence="2">The sequence shown here is derived from an EMBL/GenBank/DDBJ whole genome shotgun (WGS) entry which is preliminary data.</text>
</comment>
<dbReference type="Pfam" id="PF00005">
    <property type="entry name" value="ABC_tran"/>
    <property type="match status" value="1"/>
</dbReference>
<keyword evidence="2" id="KW-0547">Nucleotide-binding</keyword>
<dbReference type="Gene3D" id="2.40.50.100">
    <property type="match status" value="1"/>
</dbReference>
<dbReference type="GO" id="GO:0005524">
    <property type="term" value="F:ATP binding"/>
    <property type="evidence" value="ECO:0007669"/>
    <property type="project" value="UniProtKB-KW"/>
</dbReference>
<dbReference type="InterPro" id="IPR050093">
    <property type="entry name" value="ABC_SmlMolc_Importer"/>
</dbReference>
<dbReference type="Gene3D" id="3.40.50.300">
    <property type="entry name" value="P-loop containing nucleotide triphosphate hydrolases"/>
    <property type="match status" value="1"/>
</dbReference>
<dbReference type="SMART" id="SM00382">
    <property type="entry name" value="AAA"/>
    <property type="match status" value="1"/>
</dbReference>
<name>A0A652YU60_NOCGL</name>
<keyword evidence="2" id="KW-0067">ATP-binding</keyword>
<proteinExistence type="predicted"/>
<dbReference type="Pfam" id="PF03459">
    <property type="entry name" value="TOBE"/>
    <property type="match status" value="1"/>
</dbReference>
<sequence>MSGLHVDVEIPERDVIASFDVAAGEVTAILGPNGAGKSTVLAAVAGLHHPNRGRIELNGRVLTDTAAGVCVSPHKRGTVLLAQDALLFPHLSAVDNVAFAPRSAGRSRRESAQAARHWLGAVDAGELADRKPSQLSGGQAQRVAVARALAAEPELLLLDEPMSALDVSSAPALRSLLRRVLRTGNRTAVLVTHDALDALALADSVVVMDGGRVVERGDVRTVLTRPRSTFAARIAGINLRSGVMIEDCAIRTPGGTAIAGLAEVAVPVGSPAVSMFEPSAVSVYLHPPHGSPRNAFDVTVAEIENRGSTVRVRAEDDEGQPGLSADITTAAAAELDLVPGATVTFVVKATETLIYAQ</sequence>
<dbReference type="InterPro" id="IPR027417">
    <property type="entry name" value="P-loop_NTPase"/>
</dbReference>
<dbReference type="SUPFAM" id="SSF50331">
    <property type="entry name" value="MOP-like"/>
    <property type="match status" value="1"/>
</dbReference>
<dbReference type="PROSITE" id="PS00211">
    <property type="entry name" value="ABC_TRANSPORTER_1"/>
    <property type="match status" value="1"/>
</dbReference>
<dbReference type="InterPro" id="IPR003439">
    <property type="entry name" value="ABC_transporter-like_ATP-bd"/>
</dbReference>
<dbReference type="AlphaFoldDB" id="A0A652YU60"/>
<dbReference type="GO" id="GO:0016887">
    <property type="term" value="F:ATP hydrolysis activity"/>
    <property type="evidence" value="ECO:0007669"/>
    <property type="project" value="InterPro"/>
</dbReference>
<dbReference type="EMBL" id="VNIQ01000002">
    <property type="protein sequence ID" value="TYQ06454.1"/>
    <property type="molecule type" value="Genomic_DNA"/>
</dbReference>
<protein>
    <submittedName>
        <fullName evidence="2">Molybdate transport system ATP-binding protein</fullName>
    </submittedName>
</protein>
<dbReference type="PANTHER" id="PTHR42781">
    <property type="entry name" value="SPERMIDINE/PUTRESCINE IMPORT ATP-BINDING PROTEIN POTA"/>
    <property type="match status" value="1"/>
</dbReference>